<reference evidence="2 3" key="1">
    <citation type="submission" date="2017-10" db="EMBL/GenBank/DDBJ databases">
        <title>Sphingobium yanoikuyae S72.</title>
        <authorList>
            <person name="Sanchez E."/>
            <person name="Bustos P."/>
            <person name="Mendoza P."/>
            <person name="Guo X."/>
            <person name="Mendoza A."/>
        </authorList>
    </citation>
    <scope>NUCLEOTIDE SEQUENCE [LARGE SCALE GENOMIC DNA]</scope>
    <source>
        <strain evidence="2 3">S72</strain>
    </source>
</reference>
<dbReference type="Gene3D" id="2.120.10.30">
    <property type="entry name" value="TolB, C-terminal domain"/>
    <property type="match status" value="1"/>
</dbReference>
<dbReference type="Proteomes" id="UP000219422">
    <property type="component" value="Chromosome"/>
</dbReference>
<dbReference type="EMBL" id="CP023741">
    <property type="protein sequence ID" value="ATI80764.1"/>
    <property type="molecule type" value="Genomic_DNA"/>
</dbReference>
<dbReference type="InterPro" id="IPR011659">
    <property type="entry name" value="WD40"/>
</dbReference>
<organism evidence="2 3">
    <name type="scientific">Sphingobium yanoikuyae</name>
    <name type="common">Sphingomonas yanoikuyae</name>
    <dbReference type="NCBI Taxonomy" id="13690"/>
    <lineage>
        <taxon>Bacteria</taxon>
        <taxon>Pseudomonadati</taxon>
        <taxon>Pseudomonadota</taxon>
        <taxon>Alphaproteobacteria</taxon>
        <taxon>Sphingomonadales</taxon>
        <taxon>Sphingomonadaceae</taxon>
        <taxon>Sphingobium</taxon>
    </lineage>
</organism>
<dbReference type="InterPro" id="IPR011042">
    <property type="entry name" value="6-blade_b-propeller_TolB-like"/>
</dbReference>
<dbReference type="AlphaFoldDB" id="A0A291N031"/>
<evidence type="ECO:0000313" key="2">
    <source>
        <dbReference type="EMBL" id="ATI80764.1"/>
    </source>
</evidence>
<evidence type="ECO:0000256" key="1">
    <source>
        <dbReference type="SAM" id="MobiDB-lite"/>
    </source>
</evidence>
<proteinExistence type="predicted"/>
<dbReference type="KEGG" id="sya:A6768_12690"/>
<dbReference type="GeneID" id="57777686"/>
<evidence type="ECO:0000313" key="3">
    <source>
        <dbReference type="Proteomes" id="UP000219422"/>
    </source>
</evidence>
<sequence length="181" mass="19351">MRLRDIGRPEGSAFSAPTPLGASPDGQKVAFILRRADPGSNSYCLGLVVVSRDGAVRLLDQGGELATASLDGEGGRMPTGVPEVWAPRWSPDGGQIAFLRRDSGITQLWIVSANGGKARAITHGKVDIETFAWSVDGRSLLVASRPAILADRARVDAEGLGGWLYDRREVPTVPPYLFLQN</sequence>
<feature type="region of interest" description="Disordered" evidence="1">
    <location>
        <begin position="1"/>
        <end position="21"/>
    </location>
</feature>
<gene>
    <name evidence="2" type="ORF">A6768_12690</name>
</gene>
<dbReference type="RefSeq" id="WP_097383889.1">
    <property type="nucleotide sequence ID" value="NZ_CP023741.1"/>
</dbReference>
<name>A0A291N031_SPHYA</name>
<dbReference type="SUPFAM" id="SSF82171">
    <property type="entry name" value="DPP6 N-terminal domain-like"/>
    <property type="match status" value="1"/>
</dbReference>
<accession>A0A291N031</accession>
<dbReference type="Pfam" id="PF07676">
    <property type="entry name" value="PD40"/>
    <property type="match status" value="1"/>
</dbReference>
<protein>
    <submittedName>
        <fullName evidence="2">Uncharacterized protein</fullName>
    </submittedName>
</protein>